<keyword evidence="4" id="KW-1015">Disulfide bond</keyword>
<dbReference type="InterPro" id="IPR009003">
    <property type="entry name" value="Peptidase_S1_PA"/>
</dbReference>
<dbReference type="InterPro" id="IPR033116">
    <property type="entry name" value="TRYPSIN_SER"/>
</dbReference>
<name>A0ABQ8U021_PERAM</name>
<dbReference type="CDD" id="cd00190">
    <property type="entry name" value="Tryp_SPc"/>
    <property type="match status" value="1"/>
</dbReference>
<sequence length="167" mass="17189">MAGLCEGGNETPGSLKAIRAKIPESSCRGYIVNLRVSVLFVFSNTVQPIKFTSVAPPTGTPVVVTGWGALYEDGPAPEVLQQVQINIVDFEECDSVYGGITQRMICAGVPQGGKGVCGGDSGGPLVANGSLVGVVSWGAFCAAKGYPQVFSDVAVLSSWVTFITGVS</sequence>
<gene>
    <name evidence="6" type="ORF">ANN_03203</name>
</gene>
<dbReference type="Proteomes" id="UP001148838">
    <property type="component" value="Unassembled WGS sequence"/>
</dbReference>
<keyword evidence="1" id="KW-0645">Protease</keyword>
<dbReference type="InterPro" id="IPR043504">
    <property type="entry name" value="Peptidase_S1_PA_chymotrypsin"/>
</dbReference>
<evidence type="ECO:0000259" key="5">
    <source>
        <dbReference type="PROSITE" id="PS50240"/>
    </source>
</evidence>
<evidence type="ECO:0000313" key="7">
    <source>
        <dbReference type="Proteomes" id="UP001148838"/>
    </source>
</evidence>
<dbReference type="Pfam" id="PF00089">
    <property type="entry name" value="Trypsin"/>
    <property type="match status" value="1"/>
</dbReference>
<keyword evidence="2" id="KW-0378">Hydrolase</keyword>
<dbReference type="SMART" id="SM00020">
    <property type="entry name" value="Tryp_SPc"/>
    <property type="match status" value="1"/>
</dbReference>
<feature type="domain" description="Peptidase S1" evidence="5">
    <location>
        <begin position="31"/>
        <end position="165"/>
    </location>
</feature>
<dbReference type="SUPFAM" id="SSF50494">
    <property type="entry name" value="Trypsin-like serine proteases"/>
    <property type="match status" value="1"/>
</dbReference>
<dbReference type="PROSITE" id="PS00135">
    <property type="entry name" value="TRYPSIN_SER"/>
    <property type="match status" value="1"/>
</dbReference>
<dbReference type="PANTHER" id="PTHR24276:SF91">
    <property type="entry name" value="AT26814P-RELATED"/>
    <property type="match status" value="1"/>
</dbReference>
<evidence type="ECO:0000256" key="4">
    <source>
        <dbReference type="ARBA" id="ARBA00023157"/>
    </source>
</evidence>
<proteinExistence type="predicted"/>
<protein>
    <recommendedName>
        <fullName evidence="5">Peptidase S1 domain-containing protein</fullName>
    </recommendedName>
</protein>
<dbReference type="Gene3D" id="2.40.10.10">
    <property type="entry name" value="Trypsin-like serine proteases"/>
    <property type="match status" value="1"/>
</dbReference>
<evidence type="ECO:0000256" key="2">
    <source>
        <dbReference type="ARBA" id="ARBA00022801"/>
    </source>
</evidence>
<keyword evidence="7" id="KW-1185">Reference proteome</keyword>
<keyword evidence="3" id="KW-0720">Serine protease</keyword>
<organism evidence="6 7">
    <name type="scientific">Periplaneta americana</name>
    <name type="common">American cockroach</name>
    <name type="synonym">Blatta americana</name>
    <dbReference type="NCBI Taxonomy" id="6978"/>
    <lineage>
        <taxon>Eukaryota</taxon>
        <taxon>Metazoa</taxon>
        <taxon>Ecdysozoa</taxon>
        <taxon>Arthropoda</taxon>
        <taxon>Hexapoda</taxon>
        <taxon>Insecta</taxon>
        <taxon>Pterygota</taxon>
        <taxon>Neoptera</taxon>
        <taxon>Polyneoptera</taxon>
        <taxon>Dictyoptera</taxon>
        <taxon>Blattodea</taxon>
        <taxon>Blattoidea</taxon>
        <taxon>Blattidae</taxon>
        <taxon>Blattinae</taxon>
        <taxon>Periplaneta</taxon>
    </lineage>
</organism>
<reference evidence="6 7" key="1">
    <citation type="journal article" date="2022" name="Allergy">
        <title>Genome assembly and annotation of Periplaneta americana reveal a comprehensive cockroach allergen profile.</title>
        <authorList>
            <person name="Wang L."/>
            <person name="Xiong Q."/>
            <person name="Saelim N."/>
            <person name="Wang L."/>
            <person name="Nong W."/>
            <person name="Wan A.T."/>
            <person name="Shi M."/>
            <person name="Liu X."/>
            <person name="Cao Q."/>
            <person name="Hui J.H.L."/>
            <person name="Sookrung N."/>
            <person name="Leung T.F."/>
            <person name="Tungtrongchitr A."/>
            <person name="Tsui S.K.W."/>
        </authorList>
    </citation>
    <scope>NUCLEOTIDE SEQUENCE [LARGE SCALE GENOMIC DNA]</scope>
    <source>
        <strain evidence="6">PWHHKU_190912</strain>
    </source>
</reference>
<accession>A0ABQ8U021</accession>
<evidence type="ECO:0000256" key="1">
    <source>
        <dbReference type="ARBA" id="ARBA00022670"/>
    </source>
</evidence>
<evidence type="ECO:0000313" key="6">
    <source>
        <dbReference type="EMBL" id="KAJ4451732.1"/>
    </source>
</evidence>
<dbReference type="EMBL" id="JAJSOF020000001">
    <property type="protein sequence ID" value="KAJ4451732.1"/>
    <property type="molecule type" value="Genomic_DNA"/>
</dbReference>
<dbReference type="PANTHER" id="PTHR24276">
    <property type="entry name" value="POLYSERASE-RELATED"/>
    <property type="match status" value="1"/>
</dbReference>
<dbReference type="InterPro" id="IPR001254">
    <property type="entry name" value="Trypsin_dom"/>
</dbReference>
<comment type="caution">
    <text evidence="6">The sequence shown here is derived from an EMBL/GenBank/DDBJ whole genome shotgun (WGS) entry which is preliminary data.</text>
</comment>
<dbReference type="PROSITE" id="PS50240">
    <property type="entry name" value="TRYPSIN_DOM"/>
    <property type="match status" value="1"/>
</dbReference>
<dbReference type="InterPro" id="IPR050430">
    <property type="entry name" value="Peptidase_S1"/>
</dbReference>
<evidence type="ECO:0000256" key="3">
    <source>
        <dbReference type="ARBA" id="ARBA00022825"/>
    </source>
</evidence>